<dbReference type="EMBL" id="JARBJD010000216">
    <property type="protein sequence ID" value="KAK2946885.1"/>
    <property type="molecule type" value="Genomic_DNA"/>
</dbReference>
<dbReference type="InterPro" id="IPR001245">
    <property type="entry name" value="Ser-Thr/Tyr_kinase_cat_dom"/>
</dbReference>
<proteinExistence type="predicted"/>
<dbReference type="Proteomes" id="UP001281761">
    <property type="component" value="Unassembled WGS sequence"/>
</dbReference>
<feature type="compositionally biased region" description="Polar residues" evidence="1">
    <location>
        <begin position="1177"/>
        <end position="1187"/>
    </location>
</feature>
<feature type="region of interest" description="Disordered" evidence="1">
    <location>
        <begin position="1177"/>
        <end position="1228"/>
    </location>
</feature>
<dbReference type="PROSITE" id="PS50011">
    <property type="entry name" value="PROTEIN_KINASE_DOM"/>
    <property type="match status" value="1"/>
</dbReference>
<keyword evidence="2" id="KW-0472">Membrane</keyword>
<protein>
    <recommendedName>
        <fullName evidence="3">Protein kinase domain-containing protein</fullName>
    </recommendedName>
</protein>
<dbReference type="PANTHER" id="PTHR23257">
    <property type="entry name" value="SERINE-THREONINE PROTEIN KINASE"/>
    <property type="match status" value="1"/>
</dbReference>
<accession>A0ABQ9X9K8</accession>
<keyword evidence="2" id="KW-1133">Transmembrane helix</keyword>
<dbReference type="Gene3D" id="1.10.510.10">
    <property type="entry name" value="Transferase(Phosphotransferase) domain 1"/>
    <property type="match status" value="1"/>
</dbReference>
<dbReference type="InterPro" id="IPR011009">
    <property type="entry name" value="Kinase-like_dom_sf"/>
</dbReference>
<evidence type="ECO:0000259" key="3">
    <source>
        <dbReference type="PROSITE" id="PS50011"/>
    </source>
</evidence>
<organism evidence="4 5">
    <name type="scientific">Blattamonas nauphoetae</name>
    <dbReference type="NCBI Taxonomy" id="2049346"/>
    <lineage>
        <taxon>Eukaryota</taxon>
        <taxon>Metamonada</taxon>
        <taxon>Preaxostyla</taxon>
        <taxon>Oxymonadida</taxon>
        <taxon>Blattamonas</taxon>
    </lineage>
</organism>
<comment type="caution">
    <text evidence="4">The sequence shown here is derived from an EMBL/GenBank/DDBJ whole genome shotgun (WGS) entry which is preliminary data.</text>
</comment>
<sequence length="1330" mass="145240">MTYDTVYKIVGMEDSSQKPIFFESGLTFETMREPSRVVSASIVRYENTDKEAIISVDGILLNDQSGYNITLSLDNRKTIIQASTQTSGGWETRVNLKGEDEDGTGLIYGKTYSLSKVIRLSNLSEVHCEEISLRLKNEPSRLVKVESGSTSDFDTLSLVLSTRQLSPDQPYCVTLTGTPKDGSTSNAAHEVVIEVNGAPTITKSVSLYPVQTVKYNHVYTVSSMNLSSSATSILINIDACSFSTPAAPTRIISATNCTDWNQIPQSKDFKIIVRELDALSQPTGSPIELSSSFTAEGSSTSHTMTTPIFGETSAKLQFEKSYVITDLLISGMSTVVDSDVTFKVPAEPSRLISIGPMTYSNQDREVSVSLSGVKLSGTYWIVLKSNTSTADVNVSVSFSETGSGELKGILYSQALPLSMNMTYDTVYKIVGMEDSSQKPIFFESGLTFETMKEPTRIEDGKCQLNPVRDNVIMTLTGRVLSPGDYSVVLTHSETSKSRTITGSVNNEGNVECSHSVDTNEEDSLVFGEMYSISSAHRDGSPIHVTSGLTLQIPRPPKVTEAIVHPNTLNTAVTIELLGTGLDLQGNYSVALVDGQSFTILFNAESKVTSPPLLIGLQDTLQFDTNYTLKSITNVKPEHDIVLLENPLTLHGSLQKNSTMQSNSLFIPSNGFLVLSKYQLAGPTLRIPSAASMGERKGMIEVKDATLQISDILILIQSVSDSFVFVFGDSSSVLLTGCSIVGSAQTSNSQQSPEDMCSWSGGSFRLVDCTTTIDTAKLTHLSQGAINMEGGHLSIEAGSFHDNTPIESVFPSFRRNIRCSNAGHITIESLYGGDGSGEKHPHFWISQNDCSLSGEDSKSDTPLFIPTLSSGSKSNQDKKSKVYSIEISGSVLIPCGLWLEIVEITKSKSDGNTAKLELTSGTCKSLTENLISLDLPPSLVKDLDSSLEWQGRLIFGNEVRSSTSFVIQKSSADKRSQAVRDNMKWWIPLVVILAVALLVFIVIVVILLRRRKQKKAAKSNEMTEINTMVEDIKFEEETVDQSDQLHKSSFATPTEAMRQDLVFVETGKIRTNLPSYHDKDDEDDKLEDFVIACGVDGNETRAVNKNDTLFNRLHHPTPGMSVDKMAVQKQLVAALSSISAKGTHNFILRQLSPHQVFFDSAGVVCLSCKQRPHNKTTIIQPAQTQSGQDNDHLVPSRVWSDNKKHTDQSTPKAEHEEDRWKAPETGEGKELDGGACAVFSLGLILWEMETLQIPFREVDAVNAQRQLGVGALPPMAGLDASLAAMITQCLSLDAKNRPTFEEIERFLDHPSLEKPSHAEETKQVKMVDGKS</sequence>
<name>A0ABQ9X9K8_9EUKA</name>
<feature type="compositionally biased region" description="Basic and acidic residues" evidence="1">
    <location>
        <begin position="1188"/>
        <end position="1228"/>
    </location>
</feature>
<dbReference type="InterPro" id="IPR050167">
    <property type="entry name" value="Ser_Thr_protein_kinase"/>
</dbReference>
<gene>
    <name evidence="4" type="ORF">BLNAU_18184</name>
</gene>
<evidence type="ECO:0000256" key="2">
    <source>
        <dbReference type="SAM" id="Phobius"/>
    </source>
</evidence>
<dbReference type="Pfam" id="PF07714">
    <property type="entry name" value="PK_Tyr_Ser-Thr"/>
    <property type="match status" value="1"/>
</dbReference>
<evidence type="ECO:0000313" key="5">
    <source>
        <dbReference type="Proteomes" id="UP001281761"/>
    </source>
</evidence>
<keyword evidence="2" id="KW-0812">Transmembrane</keyword>
<keyword evidence="5" id="KW-1185">Reference proteome</keyword>
<evidence type="ECO:0000256" key="1">
    <source>
        <dbReference type="SAM" id="MobiDB-lite"/>
    </source>
</evidence>
<reference evidence="4 5" key="1">
    <citation type="journal article" date="2022" name="bioRxiv">
        <title>Genomics of Preaxostyla Flagellates Illuminates Evolutionary Transitions and the Path Towards Mitochondrial Loss.</title>
        <authorList>
            <person name="Novak L.V.F."/>
            <person name="Treitli S.C."/>
            <person name="Pyrih J."/>
            <person name="Halakuc P."/>
            <person name="Pipaliya S.V."/>
            <person name="Vacek V."/>
            <person name="Brzon O."/>
            <person name="Soukal P."/>
            <person name="Eme L."/>
            <person name="Dacks J.B."/>
            <person name="Karnkowska A."/>
            <person name="Elias M."/>
            <person name="Hampl V."/>
        </authorList>
    </citation>
    <scope>NUCLEOTIDE SEQUENCE [LARGE SCALE GENOMIC DNA]</scope>
    <source>
        <strain evidence="4">NAU3</strain>
        <tissue evidence="4">Gut</tissue>
    </source>
</reference>
<feature type="region of interest" description="Disordered" evidence="1">
    <location>
        <begin position="1308"/>
        <end position="1330"/>
    </location>
</feature>
<feature type="domain" description="Protein kinase" evidence="3">
    <location>
        <begin position="988"/>
        <end position="1311"/>
    </location>
</feature>
<dbReference type="InterPro" id="IPR000719">
    <property type="entry name" value="Prot_kinase_dom"/>
</dbReference>
<evidence type="ECO:0000313" key="4">
    <source>
        <dbReference type="EMBL" id="KAK2946885.1"/>
    </source>
</evidence>
<feature type="transmembrane region" description="Helical" evidence="2">
    <location>
        <begin position="984"/>
        <end position="1007"/>
    </location>
</feature>
<dbReference type="SUPFAM" id="SSF56112">
    <property type="entry name" value="Protein kinase-like (PK-like)"/>
    <property type="match status" value="1"/>
</dbReference>